<evidence type="ECO:0000256" key="2">
    <source>
        <dbReference type="PROSITE-ProRule" id="PRU00708"/>
    </source>
</evidence>
<dbReference type="GO" id="GO:0048731">
    <property type="term" value="P:system development"/>
    <property type="evidence" value="ECO:0007669"/>
    <property type="project" value="UniProtKB-ARBA"/>
</dbReference>
<dbReference type="InterPro" id="IPR002885">
    <property type="entry name" value="PPR_rpt"/>
</dbReference>
<feature type="repeat" description="PPR" evidence="2">
    <location>
        <begin position="361"/>
        <end position="395"/>
    </location>
</feature>
<evidence type="ECO:0000313" key="3">
    <source>
        <dbReference type="EMBL" id="EFJ25610.1"/>
    </source>
</evidence>
<evidence type="ECO:0008006" key="5">
    <source>
        <dbReference type="Google" id="ProtNLM"/>
    </source>
</evidence>
<dbReference type="GO" id="GO:0003723">
    <property type="term" value="F:RNA binding"/>
    <property type="evidence" value="ECO:0007669"/>
    <property type="project" value="InterPro"/>
</dbReference>
<dbReference type="NCBIfam" id="TIGR00756">
    <property type="entry name" value="PPR"/>
    <property type="match status" value="2"/>
</dbReference>
<protein>
    <recommendedName>
        <fullName evidence="5">Pentacotripeptide-repeat region of PRORP domain-containing protein</fullName>
    </recommendedName>
</protein>
<feature type="repeat" description="PPR" evidence="2">
    <location>
        <begin position="90"/>
        <end position="124"/>
    </location>
</feature>
<evidence type="ECO:0000256" key="1">
    <source>
        <dbReference type="ARBA" id="ARBA00022737"/>
    </source>
</evidence>
<dbReference type="Gene3D" id="1.25.40.10">
    <property type="entry name" value="Tetratricopeptide repeat domain"/>
    <property type="match status" value="3"/>
</dbReference>
<dbReference type="PANTHER" id="PTHR47926:SF533">
    <property type="entry name" value="DYW DOMAIN-CONTAINING PROTEIN"/>
    <property type="match status" value="1"/>
</dbReference>
<dbReference type="Pfam" id="PF01535">
    <property type="entry name" value="PPR"/>
    <property type="match status" value="9"/>
</dbReference>
<proteinExistence type="predicted"/>
<organism evidence="4">
    <name type="scientific">Selaginella moellendorffii</name>
    <name type="common">Spikemoss</name>
    <dbReference type="NCBI Taxonomy" id="88036"/>
    <lineage>
        <taxon>Eukaryota</taxon>
        <taxon>Viridiplantae</taxon>
        <taxon>Streptophyta</taxon>
        <taxon>Embryophyta</taxon>
        <taxon>Tracheophyta</taxon>
        <taxon>Lycopodiopsida</taxon>
        <taxon>Selaginellales</taxon>
        <taxon>Selaginellaceae</taxon>
        <taxon>Selaginella</taxon>
    </lineage>
</organism>
<sequence length="509" mass="55882">ANLVVQMYARLGSLRDAAAAFQQIENPNVYSWNIMLTAIAQTGHSDEAVLCFYRMPNRNVVSWNSIMASCADNKKFHETTSLFSKMPQWNPITLTTMMLAYAAGGDLQKAEALFDWMPNRCLVSWNAMIQGCLDCGIFDRANQMFQKIPARDGISWNSMVLWLSQNGHLESAMEQIFDRMPKHTTISWNALLSCYSRNPDKNAMDAARVAFDRIPEREMSSWNALVTGFAQTGHLTAAREILEKMPKQGMVTWNALMAAYVEGYQADVALDVFLREFELGGNVGNLGEVSWLVLVEACAGSARLGLGQEIHCEIARLGLLDPGACDRRHREMLLNALIHMYARCGRLDLASAEFGAIDRRGLVSWNTMITAFARHGRDSQALDLFSAMKLEGLMPDAITLIAVLAALSHRGMVAAALGLAASMAADYHVAATSDHYVCIVDALGRAGQLEGAEELSHAMPRDAMTWMALLGACSSHGDVARGQRAVQELVLPVPEPCTFVLLANAWTAA</sequence>
<dbReference type="FunFam" id="1.25.40.10:FF:000158">
    <property type="entry name" value="pentatricopeptide repeat-containing protein At2g33680"/>
    <property type="match status" value="1"/>
</dbReference>
<gene>
    <name evidence="3" type="ORF">SELMODRAFT_31610</name>
</gene>
<dbReference type="EMBL" id="GL377586">
    <property type="protein sequence ID" value="EFJ25610.1"/>
    <property type="molecule type" value="Genomic_DNA"/>
</dbReference>
<reference evidence="3 4" key="1">
    <citation type="journal article" date="2011" name="Science">
        <title>The Selaginella genome identifies genetic changes associated with the evolution of vascular plants.</title>
        <authorList>
            <person name="Banks J.A."/>
            <person name="Nishiyama T."/>
            <person name="Hasebe M."/>
            <person name="Bowman J.L."/>
            <person name="Gribskov M."/>
            <person name="dePamphilis C."/>
            <person name="Albert V.A."/>
            <person name="Aono N."/>
            <person name="Aoyama T."/>
            <person name="Ambrose B.A."/>
            <person name="Ashton N.W."/>
            <person name="Axtell M.J."/>
            <person name="Barker E."/>
            <person name="Barker M.S."/>
            <person name="Bennetzen J.L."/>
            <person name="Bonawitz N.D."/>
            <person name="Chapple C."/>
            <person name="Cheng C."/>
            <person name="Correa L.G."/>
            <person name="Dacre M."/>
            <person name="DeBarry J."/>
            <person name="Dreyer I."/>
            <person name="Elias M."/>
            <person name="Engstrom E.M."/>
            <person name="Estelle M."/>
            <person name="Feng L."/>
            <person name="Finet C."/>
            <person name="Floyd S.K."/>
            <person name="Frommer W.B."/>
            <person name="Fujita T."/>
            <person name="Gramzow L."/>
            <person name="Gutensohn M."/>
            <person name="Harholt J."/>
            <person name="Hattori M."/>
            <person name="Heyl A."/>
            <person name="Hirai T."/>
            <person name="Hiwatashi Y."/>
            <person name="Ishikawa M."/>
            <person name="Iwata M."/>
            <person name="Karol K.G."/>
            <person name="Koehler B."/>
            <person name="Kolukisaoglu U."/>
            <person name="Kubo M."/>
            <person name="Kurata T."/>
            <person name="Lalonde S."/>
            <person name="Li K."/>
            <person name="Li Y."/>
            <person name="Litt A."/>
            <person name="Lyons E."/>
            <person name="Manning G."/>
            <person name="Maruyama T."/>
            <person name="Michael T.P."/>
            <person name="Mikami K."/>
            <person name="Miyazaki S."/>
            <person name="Morinaga S."/>
            <person name="Murata T."/>
            <person name="Mueller-Roeber B."/>
            <person name="Nelson D.R."/>
            <person name="Obara M."/>
            <person name="Oguri Y."/>
            <person name="Olmstead R.G."/>
            <person name="Onodera N."/>
            <person name="Petersen B.L."/>
            <person name="Pils B."/>
            <person name="Prigge M."/>
            <person name="Rensing S.A."/>
            <person name="Riano-Pachon D.M."/>
            <person name="Roberts A.W."/>
            <person name="Sato Y."/>
            <person name="Scheller H.V."/>
            <person name="Schulz B."/>
            <person name="Schulz C."/>
            <person name="Shakirov E.V."/>
            <person name="Shibagaki N."/>
            <person name="Shinohara N."/>
            <person name="Shippen D.E."/>
            <person name="Soerensen I."/>
            <person name="Sotooka R."/>
            <person name="Sugimoto N."/>
            <person name="Sugita M."/>
            <person name="Sumikawa N."/>
            <person name="Tanurdzic M."/>
            <person name="Theissen G."/>
            <person name="Ulvskov P."/>
            <person name="Wakazuki S."/>
            <person name="Weng J.K."/>
            <person name="Willats W.W."/>
            <person name="Wipf D."/>
            <person name="Wolf P.G."/>
            <person name="Yang L."/>
            <person name="Zimmer A.D."/>
            <person name="Zhu Q."/>
            <person name="Mitros T."/>
            <person name="Hellsten U."/>
            <person name="Loque D."/>
            <person name="Otillar R."/>
            <person name="Salamov A."/>
            <person name="Schmutz J."/>
            <person name="Shapiro H."/>
            <person name="Lindquist E."/>
            <person name="Lucas S."/>
            <person name="Rokhsar D."/>
            <person name="Grigoriev I.V."/>
        </authorList>
    </citation>
    <scope>NUCLEOTIDE SEQUENCE [LARGE SCALE GENOMIC DNA]</scope>
</reference>
<dbReference type="PROSITE" id="PS51375">
    <property type="entry name" value="PPR"/>
    <property type="match status" value="4"/>
</dbReference>
<dbReference type="eggNOG" id="KOG4197">
    <property type="taxonomic scope" value="Eukaryota"/>
</dbReference>
<dbReference type="GO" id="GO:0009451">
    <property type="term" value="P:RNA modification"/>
    <property type="evidence" value="ECO:0007669"/>
    <property type="project" value="InterPro"/>
</dbReference>
<dbReference type="HOGENOM" id="CLU_002706_30_5_1"/>
<dbReference type="InterPro" id="IPR011990">
    <property type="entry name" value="TPR-like_helical_dom_sf"/>
</dbReference>
<feature type="repeat" description="PPR" evidence="2">
    <location>
        <begin position="218"/>
        <end position="252"/>
    </location>
</feature>
<feature type="non-terminal residue" evidence="3">
    <location>
        <position position="509"/>
    </location>
</feature>
<dbReference type="PANTHER" id="PTHR47926">
    <property type="entry name" value="PENTATRICOPEPTIDE REPEAT-CONTAINING PROTEIN"/>
    <property type="match status" value="1"/>
</dbReference>
<name>D8RQ79_SELML</name>
<keyword evidence="4" id="KW-1185">Reference proteome</keyword>
<dbReference type="Proteomes" id="UP000001514">
    <property type="component" value="Unassembled WGS sequence"/>
</dbReference>
<keyword evidence="1" id="KW-0677">Repeat</keyword>
<evidence type="ECO:0000313" key="4">
    <source>
        <dbReference type="Proteomes" id="UP000001514"/>
    </source>
</evidence>
<dbReference type="InterPro" id="IPR046960">
    <property type="entry name" value="PPR_At4g14850-like_plant"/>
</dbReference>
<dbReference type="KEGG" id="smo:SELMODRAFT_31610"/>
<dbReference type="AlphaFoldDB" id="D8RQ79"/>
<feature type="repeat" description="PPR" evidence="2">
    <location>
        <begin position="28"/>
        <end position="62"/>
    </location>
</feature>
<feature type="non-terminal residue" evidence="3">
    <location>
        <position position="1"/>
    </location>
</feature>
<dbReference type="Pfam" id="PF13041">
    <property type="entry name" value="PPR_2"/>
    <property type="match status" value="1"/>
</dbReference>
<dbReference type="InParanoid" id="D8RQ79"/>
<accession>D8RQ79</accession>
<dbReference type="Gramene" id="EFJ25610">
    <property type="protein sequence ID" value="EFJ25610"/>
    <property type="gene ID" value="SELMODRAFT_31610"/>
</dbReference>